<dbReference type="GO" id="GO:0005737">
    <property type="term" value="C:cytoplasm"/>
    <property type="evidence" value="ECO:0007669"/>
    <property type="project" value="TreeGrafter"/>
</dbReference>
<evidence type="ECO:0000313" key="6">
    <source>
        <dbReference type="EMBL" id="KAF9869790.1"/>
    </source>
</evidence>
<dbReference type="SUPFAM" id="SSF56112">
    <property type="entry name" value="Protein kinase-like (PK-like)"/>
    <property type="match status" value="1"/>
</dbReference>
<accession>A0A9P6LEQ9</accession>
<dbReference type="SMART" id="SM00355">
    <property type="entry name" value="ZnF_C2H2"/>
    <property type="match status" value="4"/>
</dbReference>
<proteinExistence type="inferred from homology"/>
<dbReference type="EC" id="2.7.1.82" evidence="3"/>
<dbReference type="Pfam" id="PF01633">
    <property type="entry name" value="Choline_kinase"/>
    <property type="match status" value="1"/>
</dbReference>
<dbReference type="SUPFAM" id="SSF57667">
    <property type="entry name" value="beta-beta-alpha zinc fingers"/>
    <property type="match status" value="1"/>
</dbReference>
<feature type="domain" description="C2H2-type" evidence="5">
    <location>
        <begin position="756"/>
        <end position="783"/>
    </location>
</feature>
<dbReference type="GeneID" id="62168493"/>
<name>A0A9P6LEQ9_9PEZI</name>
<keyword evidence="7" id="KW-1185">Reference proteome</keyword>
<evidence type="ECO:0000256" key="2">
    <source>
        <dbReference type="ARBA" id="ARBA00038211"/>
    </source>
</evidence>
<feature type="region of interest" description="Disordered" evidence="4">
    <location>
        <begin position="875"/>
        <end position="919"/>
    </location>
</feature>
<reference evidence="6" key="2">
    <citation type="submission" date="2020-11" db="EMBL/GenBank/DDBJ databases">
        <title>Whole genome sequencing of Colletotrichum sp.</title>
        <authorList>
            <person name="Li H."/>
        </authorList>
    </citation>
    <scope>NUCLEOTIDE SEQUENCE</scope>
    <source>
        <strain evidence="6">CkLH20</strain>
    </source>
</reference>
<sequence>MSVLSLPSRHSSLSTTTTNTTIAVLVQAMTQGASNGNPNGLANAHVRFLPFSYDSEDSQQSATRLILTVRPDWDTADDKIEFVRFTDGITNTLLKAINKRKGWSKEDVDREAILLRAYGNGTAVLIDREREAQNHELLMKHGLAPELLARFKNGMLYRYVKGSVTAPEDLRKPSIYTAVARRLAQWHATVPCITHPTSANGHAKEKGANEEQNREDIIENVAPGKPVPNVWTVMQKWILALPTDTQEQRERQEKLQHELECLVEELSQRPGLGVDGLVFAHCDLLSGNVIVLPTTYAASGAKDQVSVTFIDYEYATPSPAAFDIANHFAEWGGFDCDYNVLPSRTQRREFIDEYTRAYFKTLQGDKPNVDVEAEVRKLNDEVDLFRGVPGFYWGIWALIQAVISEIDFDYASYAETRLAEYWAWKDEKDGSRAAAGKEKPLPLESELLMHTLEALYDLATLPKGSENDLASLSASSAGGGRPLGSGGMAADPHNLPDPAVDSTIRQLLDQQADIQARLAALLPTKYGPNARLELNMLRHKLRVLQAYSDHHHISASIPVVSEHEEARSLQYRFKRWVCTEPDNYNSSLPQPVIPLSKCKACVTQKRYGAYYNAAAHLRRAHFNPHRGGKASGDWPPMTILKDWMREVRQSVDIQDNDDSSGGEEVDYKPPPEYFTQALPPPPPPARSPTFGQPMIAAAPSSVPLLIAPAEPMIPSQLSSPSSKTVDNRTRCPHPDCGRVFKDLAAHMLTHQEERPEKCPIETCEYHTKGFARKYDKNRHALTHYKGTMICPFCPGVGTAYEKAFNRADVFKRHLTSVHNVEQTPPNSRKLIISGSGNVRGDGAQCSICQGFFGTAQEFYEHLDDCVLNVIVPSSAKTPRDSSLLPSTSSGMEERERAGDSDTINVKQASPLGEKMDTNP</sequence>
<dbReference type="CDD" id="cd05157">
    <property type="entry name" value="ETNK_euk"/>
    <property type="match status" value="1"/>
</dbReference>
<organism evidence="6 7">
    <name type="scientific">Colletotrichum karsti</name>
    <dbReference type="NCBI Taxonomy" id="1095194"/>
    <lineage>
        <taxon>Eukaryota</taxon>
        <taxon>Fungi</taxon>
        <taxon>Dikarya</taxon>
        <taxon>Ascomycota</taxon>
        <taxon>Pezizomycotina</taxon>
        <taxon>Sordariomycetes</taxon>
        <taxon>Hypocreomycetidae</taxon>
        <taxon>Glomerellales</taxon>
        <taxon>Glomerellaceae</taxon>
        <taxon>Colletotrichum</taxon>
        <taxon>Colletotrichum boninense species complex</taxon>
    </lineage>
</organism>
<keyword evidence="6" id="KW-0418">Kinase</keyword>
<dbReference type="Proteomes" id="UP000781932">
    <property type="component" value="Unassembled WGS sequence"/>
</dbReference>
<gene>
    <name evidence="6" type="ORF">CkaCkLH20_12707</name>
</gene>
<dbReference type="GO" id="GO:0004305">
    <property type="term" value="F:ethanolamine kinase activity"/>
    <property type="evidence" value="ECO:0007669"/>
    <property type="project" value="UniProtKB-EC"/>
</dbReference>
<dbReference type="Gene3D" id="3.30.160.60">
    <property type="entry name" value="Classic Zinc Finger"/>
    <property type="match status" value="1"/>
</dbReference>
<evidence type="ECO:0000256" key="1">
    <source>
        <dbReference type="ARBA" id="ARBA00037883"/>
    </source>
</evidence>
<comment type="similarity">
    <text evidence="2">Belongs to the choline/ethanolamine kinase family.</text>
</comment>
<dbReference type="Pfam" id="PF25438">
    <property type="entry name" value="DUF7896"/>
    <property type="match status" value="1"/>
</dbReference>
<dbReference type="OrthoDB" id="10267235at2759"/>
<comment type="caution">
    <text evidence="6">The sequence shown here is derived from an EMBL/GenBank/DDBJ whole genome shotgun (WGS) entry which is preliminary data.</text>
</comment>
<keyword evidence="6" id="KW-0808">Transferase</keyword>
<dbReference type="EMBL" id="JAATWM020000064">
    <property type="protein sequence ID" value="KAF9869790.1"/>
    <property type="molecule type" value="Genomic_DNA"/>
</dbReference>
<feature type="domain" description="C2H2-type" evidence="5">
    <location>
        <begin position="729"/>
        <end position="750"/>
    </location>
</feature>
<dbReference type="InterPro" id="IPR013087">
    <property type="entry name" value="Znf_C2H2_type"/>
</dbReference>
<evidence type="ECO:0000259" key="5">
    <source>
        <dbReference type="SMART" id="SM00355"/>
    </source>
</evidence>
<dbReference type="InterPro" id="IPR057218">
    <property type="entry name" value="DUF7896"/>
</dbReference>
<dbReference type="Gene3D" id="3.90.1200.10">
    <property type="match status" value="1"/>
</dbReference>
<evidence type="ECO:0000256" key="4">
    <source>
        <dbReference type="SAM" id="MobiDB-lite"/>
    </source>
</evidence>
<feature type="domain" description="C2H2-type" evidence="5">
    <location>
        <begin position="788"/>
        <end position="818"/>
    </location>
</feature>
<dbReference type="GO" id="GO:0006646">
    <property type="term" value="P:phosphatidylethanolamine biosynthetic process"/>
    <property type="evidence" value="ECO:0007669"/>
    <property type="project" value="TreeGrafter"/>
</dbReference>
<dbReference type="RefSeq" id="XP_038739251.1">
    <property type="nucleotide sequence ID" value="XM_038895419.1"/>
</dbReference>
<feature type="domain" description="C2H2-type" evidence="5">
    <location>
        <begin position="843"/>
        <end position="863"/>
    </location>
</feature>
<feature type="compositionally biased region" description="Gly residues" evidence="4">
    <location>
        <begin position="477"/>
        <end position="487"/>
    </location>
</feature>
<comment type="pathway">
    <text evidence="1">Phospholipid metabolism; phosphatidylethanolamine biosynthesis; phosphatidylethanolamine from ethanolamine: step 1/3.</text>
</comment>
<reference evidence="6" key="1">
    <citation type="submission" date="2020-03" db="EMBL/GenBank/DDBJ databases">
        <authorList>
            <person name="He L."/>
        </authorList>
    </citation>
    <scope>NUCLEOTIDE SEQUENCE</scope>
    <source>
        <strain evidence="6">CkLH20</strain>
    </source>
</reference>
<dbReference type="PANTHER" id="PTHR22603">
    <property type="entry name" value="CHOLINE/ETHANOALAMINE KINASE"/>
    <property type="match status" value="1"/>
</dbReference>
<dbReference type="PANTHER" id="PTHR22603:SF66">
    <property type="entry name" value="ETHANOLAMINE KINASE"/>
    <property type="match status" value="1"/>
</dbReference>
<evidence type="ECO:0000256" key="3">
    <source>
        <dbReference type="ARBA" id="ARBA00038874"/>
    </source>
</evidence>
<dbReference type="AlphaFoldDB" id="A0A9P6LEQ9"/>
<feature type="region of interest" description="Disordered" evidence="4">
    <location>
        <begin position="470"/>
        <end position="496"/>
    </location>
</feature>
<protein>
    <recommendedName>
        <fullName evidence="3">ethanolamine kinase</fullName>
        <ecNumber evidence="3">2.7.1.82</ecNumber>
    </recommendedName>
</protein>
<dbReference type="InterPro" id="IPR036236">
    <property type="entry name" value="Znf_C2H2_sf"/>
</dbReference>
<evidence type="ECO:0000313" key="7">
    <source>
        <dbReference type="Proteomes" id="UP000781932"/>
    </source>
</evidence>
<dbReference type="InterPro" id="IPR011009">
    <property type="entry name" value="Kinase-like_dom_sf"/>
</dbReference>